<evidence type="ECO:0000256" key="12">
    <source>
        <dbReference type="ARBA" id="ARBA00023306"/>
    </source>
</evidence>
<dbReference type="GO" id="GO:0005524">
    <property type="term" value="F:ATP binding"/>
    <property type="evidence" value="ECO:0007669"/>
    <property type="project" value="UniProtKB-KW"/>
</dbReference>
<keyword evidence="16" id="KW-0812">Transmembrane</keyword>
<evidence type="ECO:0000256" key="6">
    <source>
        <dbReference type="ARBA" id="ARBA00022679"/>
    </source>
</evidence>
<dbReference type="InterPro" id="IPR011006">
    <property type="entry name" value="CheY-like_superfamily"/>
</dbReference>
<dbReference type="SMART" id="SM00448">
    <property type="entry name" value="REC"/>
    <property type="match status" value="1"/>
</dbReference>
<gene>
    <name evidence="20" type="ORF">DSM106972_084480</name>
</gene>
<evidence type="ECO:0000256" key="15">
    <source>
        <dbReference type="SAM" id="Coils"/>
    </source>
</evidence>
<dbReference type="GO" id="GO:0000155">
    <property type="term" value="F:phosphorelay sensor kinase activity"/>
    <property type="evidence" value="ECO:0007669"/>
    <property type="project" value="InterPro"/>
</dbReference>
<dbReference type="CDD" id="cd12913">
    <property type="entry name" value="PDC1_MCP_like"/>
    <property type="match status" value="1"/>
</dbReference>
<dbReference type="Gene3D" id="3.30.450.20">
    <property type="entry name" value="PAS domain"/>
    <property type="match status" value="1"/>
</dbReference>
<keyword evidence="21" id="KW-1185">Reference proteome</keyword>
<dbReference type="InterPro" id="IPR036097">
    <property type="entry name" value="HisK_dim/P_sf"/>
</dbReference>
<dbReference type="OrthoDB" id="569347at2"/>
<dbReference type="CDD" id="cd00082">
    <property type="entry name" value="HisKA"/>
    <property type="match status" value="1"/>
</dbReference>
<dbReference type="CDD" id="cd16922">
    <property type="entry name" value="HATPase_EvgS-ArcB-TorS-like"/>
    <property type="match status" value="1"/>
</dbReference>
<comment type="catalytic activity">
    <reaction evidence="1">
        <text>ATP + protein L-histidine = ADP + protein N-phospho-L-histidine.</text>
        <dbReference type="EC" id="2.7.13.3"/>
    </reaction>
</comment>
<keyword evidence="8" id="KW-0418">Kinase</keyword>
<keyword evidence="16" id="KW-1133">Transmembrane helix</keyword>
<protein>
    <recommendedName>
        <fullName evidence="13">Circadian input-output histidine kinase CikA</fullName>
        <ecNumber evidence="4">2.7.13.3</ecNumber>
    </recommendedName>
</protein>
<feature type="coiled-coil region" evidence="15">
    <location>
        <begin position="386"/>
        <end position="434"/>
    </location>
</feature>
<dbReference type="Gene3D" id="3.40.50.2300">
    <property type="match status" value="1"/>
</dbReference>
<feature type="modified residue" description="4-aspartylphosphate" evidence="14">
    <location>
        <position position="729"/>
    </location>
</feature>
<keyword evidence="9" id="KW-0067">ATP-binding</keyword>
<dbReference type="SUPFAM" id="SSF52172">
    <property type="entry name" value="CheY-like"/>
    <property type="match status" value="1"/>
</dbReference>
<evidence type="ECO:0000259" key="18">
    <source>
        <dbReference type="PROSITE" id="PS50110"/>
    </source>
</evidence>
<evidence type="ECO:0000256" key="1">
    <source>
        <dbReference type="ARBA" id="ARBA00000085"/>
    </source>
</evidence>
<evidence type="ECO:0000256" key="11">
    <source>
        <dbReference type="ARBA" id="ARBA00023136"/>
    </source>
</evidence>
<evidence type="ECO:0000256" key="3">
    <source>
        <dbReference type="ARBA" id="ARBA00006402"/>
    </source>
</evidence>
<dbReference type="PROSITE" id="PS50110">
    <property type="entry name" value="RESPONSE_REGULATORY"/>
    <property type="match status" value="1"/>
</dbReference>
<proteinExistence type="inferred from homology"/>
<dbReference type="SUPFAM" id="SSF47384">
    <property type="entry name" value="Homodimeric domain of signal transducing histidine kinase"/>
    <property type="match status" value="1"/>
</dbReference>
<comment type="similarity">
    <text evidence="3">In the N-terminal section; belongs to the phytochrome family.</text>
</comment>
<feature type="transmembrane region" description="Helical" evidence="16">
    <location>
        <begin position="16"/>
        <end position="36"/>
    </location>
</feature>
<dbReference type="InterPro" id="IPR004358">
    <property type="entry name" value="Sig_transdc_His_kin-like_C"/>
</dbReference>
<dbReference type="Pfam" id="PF02518">
    <property type="entry name" value="HATPase_c"/>
    <property type="match status" value="1"/>
</dbReference>
<dbReference type="SUPFAM" id="SSF55874">
    <property type="entry name" value="ATPase domain of HSP90 chaperone/DNA topoisomerase II/histidine kinase"/>
    <property type="match status" value="1"/>
</dbReference>
<dbReference type="PANTHER" id="PTHR43047">
    <property type="entry name" value="TWO-COMPONENT HISTIDINE PROTEIN KINASE"/>
    <property type="match status" value="1"/>
</dbReference>
<evidence type="ECO:0000256" key="9">
    <source>
        <dbReference type="ARBA" id="ARBA00022840"/>
    </source>
</evidence>
<evidence type="ECO:0000256" key="16">
    <source>
        <dbReference type="SAM" id="Phobius"/>
    </source>
</evidence>
<sequence>MKIRKKLIHNSIGSRLFFYVLSGALVGLSAMSYFFYKALENQAKNEIRGNLSKQVKLIEGELSRVEQSMGDVSASVKTMQRQGIIKPEAYKQLAFDLFQERSPLTMGLGFGQADFQLAKDRQWYWPYFYVDQKTSDQIGELLPAPHQDIRYVDVQQDNYSTKDYYTSVVASRKGIWLEPYQWYGLTLTTYTGPIFDDRNQVIGVTGVDISVTALGKQLKESVTRGEGWFVIVSEKGNLLAYPPDGEKARSLATYKDIPELKNVWQEIENDDDGFMQAKGKYWVFQKVKGTNWLMLAVVSQSVVLVPVLSIAVGGALGAGMVLALVVTLFIRRLNNRLQPILQECQKLAEADAQRALRLGQDGTGGANSHKTQKFELQDADEIEILAQSFNQMAVQLQESLEDLELRVEERTTELKEAKEAADCANRAKSEFLANMSHELRTPLNGILGYTQIIQGSKNITEKERKGINIINQCGLHLLTLINDVLDLSKIEAQKLELYPTSFHFPSFLQGVAEICRIKAEQKGIEFICQCDELLPIGVQADEKRLRQVLINLLSNAIKFTDTGSVYFKVELVKNKDSIYKVRFQVEDTGVGMNEDELETIFLPFEQVGNIKKQSEGTGLGLSISQKIVAMMGSNLEVQSQVGKGTIFWFESDILESKEWAHTSRISQQGTISAYKGQTLKILVVDDICENRSVLVNLLEPIGFELAEATNGQNGLAKAIEWKPNLMITDISMPLMDGYEMIQNLRTLPELQNLKIIVSSASVFEEDRQKSLDAGADDFLPKPIQAPELLEKLQKYLELEWIYEETNLDTTTTSQNSKIHTLENNHLSIDEKEMIPPPTEELILLRELVLKGRIKSIYKKLEEIEQTDKKFVTFVKHVNQLAQGFQMEKIKIFIDKYL</sequence>
<dbReference type="SMART" id="SM00387">
    <property type="entry name" value="HATPase_c"/>
    <property type="match status" value="1"/>
</dbReference>
<keyword evidence="6" id="KW-0808">Transferase</keyword>
<dbReference type="Pfam" id="PF00512">
    <property type="entry name" value="HisKA"/>
    <property type="match status" value="1"/>
</dbReference>
<keyword evidence="15" id="KW-0175">Coiled coil</keyword>
<dbReference type="AlphaFoldDB" id="A0A433UUJ2"/>
<evidence type="ECO:0000256" key="14">
    <source>
        <dbReference type="PROSITE-ProRule" id="PRU00169"/>
    </source>
</evidence>
<name>A0A433UUJ2_9CYAN</name>
<dbReference type="InterPro" id="IPR003660">
    <property type="entry name" value="HAMP_dom"/>
</dbReference>
<evidence type="ECO:0000256" key="5">
    <source>
        <dbReference type="ARBA" id="ARBA00022553"/>
    </source>
</evidence>
<evidence type="ECO:0000256" key="7">
    <source>
        <dbReference type="ARBA" id="ARBA00022741"/>
    </source>
</evidence>
<dbReference type="EMBL" id="RSCL01000032">
    <property type="protein sequence ID" value="RUS97500.1"/>
    <property type="molecule type" value="Genomic_DNA"/>
</dbReference>
<keyword evidence="7" id="KW-0547">Nucleotide-binding</keyword>
<dbReference type="Gene3D" id="1.10.287.130">
    <property type="match status" value="1"/>
</dbReference>
<evidence type="ECO:0000313" key="21">
    <source>
        <dbReference type="Proteomes" id="UP000271624"/>
    </source>
</evidence>
<dbReference type="SMART" id="SM00304">
    <property type="entry name" value="HAMP"/>
    <property type="match status" value="1"/>
</dbReference>
<organism evidence="20 21">
    <name type="scientific">Dulcicalothrix desertica PCC 7102</name>
    <dbReference type="NCBI Taxonomy" id="232991"/>
    <lineage>
        <taxon>Bacteria</taxon>
        <taxon>Bacillati</taxon>
        <taxon>Cyanobacteriota</taxon>
        <taxon>Cyanophyceae</taxon>
        <taxon>Nostocales</taxon>
        <taxon>Calotrichaceae</taxon>
        <taxon>Dulcicalothrix</taxon>
    </lineage>
</organism>
<keyword evidence="11 16" id="KW-0472">Membrane</keyword>
<dbReference type="CDD" id="cd18774">
    <property type="entry name" value="PDC2_HK_sensor"/>
    <property type="match status" value="1"/>
</dbReference>
<feature type="domain" description="Response regulatory" evidence="18">
    <location>
        <begin position="680"/>
        <end position="796"/>
    </location>
</feature>
<keyword evidence="5 14" id="KW-0597">Phosphoprotein</keyword>
<keyword evidence="10" id="KW-0902">Two-component regulatory system</keyword>
<dbReference type="PANTHER" id="PTHR43047:SF64">
    <property type="entry name" value="HISTIDINE KINASE CONTAINING CHEY-HOMOLOGOUS RECEIVER DOMAIN AND PAS DOMAIN-RELATED"/>
    <property type="match status" value="1"/>
</dbReference>
<dbReference type="InterPro" id="IPR003594">
    <property type="entry name" value="HATPase_dom"/>
</dbReference>
<dbReference type="FunFam" id="1.10.287.130:FF:000038">
    <property type="entry name" value="Sensory transduction histidine kinase"/>
    <property type="match status" value="1"/>
</dbReference>
<dbReference type="InterPro" id="IPR001789">
    <property type="entry name" value="Sig_transdc_resp-reg_receiver"/>
</dbReference>
<accession>A0A433UUJ2</accession>
<dbReference type="EC" id="2.7.13.3" evidence="4"/>
<dbReference type="FunFam" id="3.30.565.10:FF:000010">
    <property type="entry name" value="Sensor histidine kinase RcsC"/>
    <property type="match status" value="1"/>
</dbReference>
<comment type="caution">
    <text evidence="20">The sequence shown here is derived from an EMBL/GenBank/DDBJ whole genome shotgun (WGS) entry which is preliminary data.</text>
</comment>
<dbReference type="GO" id="GO:0016020">
    <property type="term" value="C:membrane"/>
    <property type="evidence" value="ECO:0007669"/>
    <property type="project" value="UniProtKB-SubCell"/>
</dbReference>
<evidence type="ECO:0000256" key="2">
    <source>
        <dbReference type="ARBA" id="ARBA00004370"/>
    </source>
</evidence>
<reference evidence="20" key="2">
    <citation type="journal article" date="2019" name="Genome Biol. Evol.">
        <title>Day and night: Metabolic profiles and evolutionary relationships of six axenic non-marine cyanobacteria.</title>
        <authorList>
            <person name="Will S.E."/>
            <person name="Henke P."/>
            <person name="Boedeker C."/>
            <person name="Huang S."/>
            <person name="Brinkmann H."/>
            <person name="Rohde M."/>
            <person name="Jarek M."/>
            <person name="Friedl T."/>
            <person name="Seufert S."/>
            <person name="Schumacher M."/>
            <person name="Overmann J."/>
            <person name="Neumann-Schaal M."/>
            <person name="Petersen J."/>
        </authorList>
    </citation>
    <scope>NUCLEOTIDE SEQUENCE [LARGE SCALE GENOMIC DNA]</scope>
    <source>
        <strain evidence="20">PCC 7102</strain>
    </source>
</reference>
<evidence type="ECO:0000259" key="19">
    <source>
        <dbReference type="PROSITE" id="PS50885"/>
    </source>
</evidence>
<evidence type="ECO:0000256" key="10">
    <source>
        <dbReference type="ARBA" id="ARBA00023012"/>
    </source>
</evidence>
<dbReference type="Gene3D" id="3.30.565.10">
    <property type="entry name" value="Histidine kinase-like ATPase, C-terminal domain"/>
    <property type="match status" value="1"/>
</dbReference>
<keyword evidence="12" id="KW-0131">Cell cycle</keyword>
<dbReference type="Proteomes" id="UP000271624">
    <property type="component" value="Unassembled WGS sequence"/>
</dbReference>
<comment type="subcellular location">
    <subcellularLocation>
        <location evidence="2">Membrane</location>
    </subcellularLocation>
</comment>
<feature type="domain" description="HAMP" evidence="19">
    <location>
        <begin position="371"/>
        <end position="401"/>
    </location>
</feature>
<dbReference type="Pfam" id="PF22673">
    <property type="entry name" value="MCP-like_PDC_1"/>
    <property type="match status" value="1"/>
</dbReference>
<dbReference type="Gene3D" id="6.10.340.10">
    <property type="match status" value="1"/>
</dbReference>
<dbReference type="PRINTS" id="PR00344">
    <property type="entry name" value="BCTRLSENSOR"/>
</dbReference>
<dbReference type="InterPro" id="IPR036890">
    <property type="entry name" value="HATPase_C_sf"/>
</dbReference>
<dbReference type="RefSeq" id="WP_127086469.1">
    <property type="nucleotide sequence ID" value="NZ_RSCL01000032.1"/>
</dbReference>
<dbReference type="InterPro" id="IPR005467">
    <property type="entry name" value="His_kinase_dom"/>
</dbReference>
<dbReference type="PROSITE" id="PS50885">
    <property type="entry name" value="HAMP"/>
    <property type="match status" value="1"/>
</dbReference>
<evidence type="ECO:0000259" key="17">
    <source>
        <dbReference type="PROSITE" id="PS50109"/>
    </source>
</evidence>
<feature type="domain" description="Histidine kinase" evidence="17">
    <location>
        <begin position="434"/>
        <end position="655"/>
    </location>
</feature>
<evidence type="ECO:0000313" key="20">
    <source>
        <dbReference type="EMBL" id="RUS97500.1"/>
    </source>
</evidence>
<dbReference type="InterPro" id="IPR003661">
    <property type="entry name" value="HisK_dim/P_dom"/>
</dbReference>
<evidence type="ECO:0000256" key="13">
    <source>
        <dbReference type="ARBA" id="ARBA00074306"/>
    </source>
</evidence>
<dbReference type="SMART" id="SM00388">
    <property type="entry name" value="HisKA"/>
    <property type="match status" value="1"/>
</dbReference>
<dbReference type="PROSITE" id="PS50109">
    <property type="entry name" value="HIS_KIN"/>
    <property type="match status" value="1"/>
</dbReference>
<reference evidence="20" key="1">
    <citation type="submission" date="2018-12" db="EMBL/GenBank/DDBJ databases">
        <authorList>
            <person name="Will S."/>
            <person name="Neumann-Schaal M."/>
            <person name="Henke P."/>
        </authorList>
    </citation>
    <scope>NUCLEOTIDE SEQUENCE</scope>
    <source>
        <strain evidence="20">PCC 7102</strain>
    </source>
</reference>
<evidence type="ECO:0000256" key="4">
    <source>
        <dbReference type="ARBA" id="ARBA00012438"/>
    </source>
</evidence>
<evidence type="ECO:0000256" key="8">
    <source>
        <dbReference type="ARBA" id="ARBA00022777"/>
    </source>
</evidence>
<dbReference type="CDD" id="cd06225">
    <property type="entry name" value="HAMP"/>
    <property type="match status" value="1"/>
</dbReference>
<dbReference type="Pfam" id="PF00072">
    <property type="entry name" value="Response_reg"/>
    <property type="match status" value="1"/>
</dbReference>